<protein>
    <recommendedName>
        <fullName evidence="4">Transaldolase</fullName>
    </recommendedName>
</protein>
<dbReference type="Pfam" id="PF00923">
    <property type="entry name" value="TAL_FSA"/>
    <property type="match status" value="1"/>
</dbReference>
<evidence type="ECO:0008006" key="4">
    <source>
        <dbReference type="Google" id="ProtNLM"/>
    </source>
</evidence>
<organism evidence="2 3">
    <name type="scientific">Dysosmobacter welbionis</name>
    <dbReference type="NCBI Taxonomy" id="2093857"/>
    <lineage>
        <taxon>Bacteria</taxon>
        <taxon>Bacillati</taxon>
        <taxon>Bacillota</taxon>
        <taxon>Clostridia</taxon>
        <taxon>Eubacteriales</taxon>
        <taxon>Oscillospiraceae</taxon>
        <taxon>Dysosmobacter</taxon>
    </lineage>
</organism>
<evidence type="ECO:0000256" key="1">
    <source>
        <dbReference type="ARBA" id="ARBA00023270"/>
    </source>
</evidence>
<dbReference type="PANTHER" id="PTHR10683">
    <property type="entry name" value="TRANSALDOLASE"/>
    <property type="match status" value="1"/>
</dbReference>
<dbReference type="GeneID" id="89521271"/>
<dbReference type="KEGG" id="obj:EIO64_00785"/>
<dbReference type="EMBL" id="CP034413">
    <property type="protein sequence ID" value="QCI57942.2"/>
    <property type="molecule type" value="Genomic_DNA"/>
</dbReference>
<dbReference type="InterPro" id="IPR018225">
    <property type="entry name" value="Transaldolase_AS"/>
</dbReference>
<sequence length="351" mass="39230">MKTYLERINEQTPTRMWVNNPTPSEAKKGLEAGTFGATSNPTYLSHMLKAEETKDAALSAIDRYVRMTEDDHLVVALAYQEMIAKIAEIFLPLFQETGGEKGWVAIQGNPYRDDDIDFILQEAHRFYEISPNIVVKVSATLAGIAAMEKLTSEGRCVLATAGVSNYYAVQMFEAYARGVQIAGSAPTLFVTTLAAPFENYAKKYVEANHISISPDLVEKSGTEMSKKIYQIWKEKYSTLNCKLMGGGVRAARHFTEMVGGDMHVTCGWNFIDEMNRTNPEILSRIDAMASPEELEELKEKIPAFRRAYEADGLVAADLSSHPAFELFHNGFLTAWDGVLSTVRERRLLLCR</sequence>
<dbReference type="PROSITE" id="PS00958">
    <property type="entry name" value="TRANSALDOLASE_2"/>
    <property type="match status" value="1"/>
</dbReference>
<dbReference type="Gene3D" id="3.20.20.70">
    <property type="entry name" value="Aldolase class I"/>
    <property type="match status" value="1"/>
</dbReference>
<dbReference type="AlphaFoldDB" id="A0A856HVR8"/>
<keyword evidence="3" id="KW-1185">Reference proteome</keyword>
<dbReference type="RefSeq" id="WP_158629662.1">
    <property type="nucleotide sequence ID" value="NZ_CP034413.3"/>
</dbReference>
<name>A0A856HVR8_9FIRM</name>
<gene>
    <name evidence="2" type="ORF">EIO64_00785</name>
</gene>
<dbReference type="InterPro" id="IPR001585">
    <property type="entry name" value="TAL/FSA"/>
</dbReference>
<evidence type="ECO:0000313" key="2">
    <source>
        <dbReference type="EMBL" id="QCI57942.2"/>
    </source>
</evidence>
<keyword evidence="1" id="KW-0704">Schiff base</keyword>
<dbReference type="Proteomes" id="UP000298642">
    <property type="component" value="Chromosome"/>
</dbReference>
<dbReference type="InterPro" id="IPR013785">
    <property type="entry name" value="Aldolase_TIM"/>
</dbReference>
<proteinExistence type="predicted"/>
<reference evidence="3" key="1">
    <citation type="submission" date="2018-12" db="EMBL/GenBank/DDBJ databases">
        <title>Dusodibacter welbiota gen. nov., sp. nov., isolated from human faeces and emended description of the Oscillibacter genus.</title>
        <authorList>
            <person name="Le Roy T."/>
            <person name="Van der Smissen P."/>
            <person name="Delzenne N."/>
            <person name="Muccioli G."/>
            <person name="Collet J.F."/>
            <person name="Cani P.D."/>
        </authorList>
    </citation>
    <scope>NUCLEOTIDE SEQUENCE [LARGE SCALE GENOMIC DNA]</scope>
    <source>
        <strain evidence="3">J115</strain>
    </source>
</reference>
<accession>A0A856HVR8</accession>
<evidence type="ECO:0000313" key="3">
    <source>
        <dbReference type="Proteomes" id="UP000298642"/>
    </source>
</evidence>
<dbReference type="SUPFAM" id="SSF51569">
    <property type="entry name" value="Aldolase"/>
    <property type="match status" value="1"/>
</dbReference>
<dbReference type="GO" id="GO:0005975">
    <property type="term" value="P:carbohydrate metabolic process"/>
    <property type="evidence" value="ECO:0007669"/>
    <property type="project" value="InterPro"/>
</dbReference>